<organism evidence="3 4">
    <name type="scientific">Arachis hypogaea</name>
    <name type="common">Peanut</name>
    <dbReference type="NCBI Taxonomy" id="3818"/>
    <lineage>
        <taxon>Eukaryota</taxon>
        <taxon>Viridiplantae</taxon>
        <taxon>Streptophyta</taxon>
        <taxon>Embryophyta</taxon>
        <taxon>Tracheophyta</taxon>
        <taxon>Spermatophyta</taxon>
        <taxon>Magnoliopsida</taxon>
        <taxon>eudicotyledons</taxon>
        <taxon>Gunneridae</taxon>
        <taxon>Pentapetalae</taxon>
        <taxon>rosids</taxon>
        <taxon>fabids</taxon>
        <taxon>Fabales</taxon>
        <taxon>Fabaceae</taxon>
        <taxon>Papilionoideae</taxon>
        <taxon>50 kb inversion clade</taxon>
        <taxon>dalbergioids sensu lato</taxon>
        <taxon>Dalbergieae</taxon>
        <taxon>Pterocarpus clade</taxon>
        <taxon>Arachis</taxon>
    </lineage>
</organism>
<dbReference type="AlphaFoldDB" id="A0A444ZM42"/>
<evidence type="ECO:0000259" key="2">
    <source>
        <dbReference type="Pfam" id="PF10536"/>
    </source>
</evidence>
<dbReference type="Proteomes" id="UP000289738">
    <property type="component" value="Chromosome B04"/>
</dbReference>
<comment type="caution">
    <text evidence="3">The sequence shown here is derived from an EMBL/GenBank/DDBJ whole genome shotgun (WGS) entry which is preliminary data.</text>
</comment>
<protein>
    <recommendedName>
        <fullName evidence="2">Aminotransferase-like plant mobile domain-containing protein</fullName>
    </recommendedName>
</protein>
<proteinExistence type="predicted"/>
<dbReference type="PANTHER" id="PTHR46033:SF1">
    <property type="entry name" value="PROTEIN MAIN-LIKE 2"/>
    <property type="match status" value="1"/>
</dbReference>
<dbReference type="EMBL" id="SDMP01000014">
    <property type="protein sequence ID" value="RYR15238.1"/>
    <property type="molecule type" value="Genomic_DNA"/>
</dbReference>
<evidence type="ECO:0000256" key="1">
    <source>
        <dbReference type="SAM" id="MobiDB-lite"/>
    </source>
</evidence>
<sequence length="351" mass="38626">MLHPAKGNLRLAGQSNQFSKRAKVSPACKQEQLLTSLGRNERSFCTAECIVEQWRPETHTFHLPVGEVTVTLEDITYIRGLPDNGEPVTGRTDSSHKFLVENCIVCFGREPSPQDHVLGKVNLAWFGGAETLNCVTRKSPLSDRVAGEKVGTNEPQEQQKEPAGLQQQVPLHEQQFQQQAPAYGQQQQQWPAYEQQTPYILERQPPQALKPYIPQLEGPTPSQQSGGRHTTSGHASDFNFDRLTGHVDPPGPSAPPRTQLFDLNEYPQHEEGDLGYDLQHWYDLGGASATGMSGSNLCDTGGASMPDFSGPDVGSGLDAGVSQCHPYNLWTQTAPPDKYTPSLYSKKAPRK</sequence>
<dbReference type="Pfam" id="PF10536">
    <property type="entry name" value="PMD"/>
    <property type="match status" value="1"/>
</dbReference>
<feature type="region of interest" description="Disordered" evidence="1">
    <location>
        <begin position="330"/>
        <end position="351"/>
    </location>
</feature>
<feature type="domain" description="Aminotransferase-like plant mobile" evidence="2">
    <location>
        <begin position="50"/>
        <end position="97"/>
    </location>
</feature>
<feature type="region of interest" description="Disordered" evidence="1">
    <location>
        <begin position="211"/>
        <end position="260"/>
    </location>
</feature>
<dbReference type="GO" id="GO:0010073">
    <property type="term" value="P:meristem maintenance"/>
    <property type="evidence" value="ECO:0007669"/>
    <property type="project" value="InterPro"/>
</dbReference>
<evidence type="ECO:0000313" key="4">
    <source>
        <dbReference type="Proteomes" id="UP000289738"/>
    </source>
</evidence>
<gene>
    <name evidence="3" type="ORF">Ahy_B04g071959</name>
</gene>
<reference evidence="3 4" key="1">
    <citation type="submission" date="2019-01" db="EMBL/GenBank/DDBJ databases">
        <title>Sequencing of cultivated peanut Arachis hypogaea provides insights into genome evolution and oil improvement.</title>
        <authorList>
            <person name="Chen X."/>
        </authorList>
    </citation>
    <scope>NUCLEOTIDE SEQUENCE [LARGE SCALE GENOMIC DNA]</scope>
    <source>
        <strain evidence="4">cv. Fuhuasheng</strain>
        <tissue evidence="3">Leaves</tissue>
    </source>
</reference>
<evidence type="ECO:0000313" key="3">
    <source>
        <dbReference type="EMBL" id="RYR15238.1"/>
    </source>
</evidence>
<name>A0A444ZM42_ARAHY</name>
<dbReference type="InterPro" id="IPR044824">
    <property type="entry name" value="MAIN-like"/>
</dbReference>
<feature type="compositionally biased region" description="Polar residues" evidence="1">
    <location>
        <begin position="220"/>
        <end position="234"/>
    </location>
</feature>
<accession>A0A444ZM42</accession>
<dbReference type="InterPro" id="IPR019557">
    <property type="entry name" value="AminoTfrase-like_pln_mobile"/>
</dbReference>
<feature type="region of interest" description="Disordered" evidence="1">
    <location>
        <begin position="141"/>
        <end position="167"/>
    </location>
</feature>
<dbReference type="PANTHER" id="PTHR46033">
    <property type="entry name" value="PROTEIN MAIN-LIKE 2"/>
    <property type="match status" value="1"/>
</dbReference>
<keyword evidence="4" id="KW-1185">Reference proteome</keyword>